<feature type="compositionally biased region" description="Low complexity" evidence="2">
    <location>
        <begin position="2122"/>
        <end position="2132"/>
    </location>
</feature>
<keyword evidence="1" id="KW-0106">Calcium</keyword>
<evidence type="ECO:0000313" key="4">
    <source>
        <dbReference type="EMBL" id="GIL48452.1"/>
    </source>
</evidence>
<dbReference type="SUPFAM" id="SSF47473">
    <property type="entry name" value="EF-hand"/>
    <property type="match status" value="1"/>
</dbReference>
<dbReference type="EMBL" id="BNCO01000005">
    <property type="protein sequence ID" value="GIL48452.1"/>
    <property type="molecule type" value="Genomic_DNA"/>
</dbReference>
<feature type="compositionally biased region" description="Low complexity" evidence="2">
    <location>
        <begin position="230"/>
        <end position="249"/>
    </location>
</feature>
<dbReference type="SMART" id="SM00054">
    <property type="entry name" value="EFh"/>
    <property type="match status" value="7"/>
</dbReference>
<feature type="region of interest" description="Disordered" evidence="2">
    <location>
        <begin position="1558"/>
        <end position="1586"/>
    </location>
</feature>
<feature type="compositionally biased region" description="Gly residues" evidence="2">
    <location>
        <begin position="2578"/>
        <end position="2601"/>
    </location>
</feature>
<feature type="compositionally biased region" description="Polar residues" evidence="2">
    <location>
        <begin position="2602"/>
        <end position="2616"/>
    </location>
</feature>
<keyword evidence="5" id="KW-1185">Reference proteome</keyword>
<evidence type="ECO:0000256" key="1">
    <source>
        <dbReference type="ARBA" id="ARBA00022837"/>
    </source>
</evidence>
<feature type="domain" description="EF-hand" evidence="3">
    <location>
        <begin position="370"/>
        <end position="405"/>
    </location>
</feature>
<dbReference type="PANTHER" id="PTHR24216:SF65">
    <property type="entry name" value="PAXILLIN-LIKE PROTEIN 1"/>
    <property type="match status" value="1"/>
</dbReference>
<dbReference type="Gene3D" id="1.10.238.10">
    <property type="entry name" value="EF-hand"/>
    <property type="match status" value="2"/>
</dbReference>
<feature type="region of interest" description="Disordered" evidence="2">
    <location>
        <begin position="1256"/>
        <end position="1390"/>
    </location>
</feature>
<feature type="region of interest" description="Disordered" evidence="2">
    <location>
        <begin position="2165"/>
        <end position="2357"/>
    </location>
</feature>
<evidence type="ECO:0000259" key="3">
    <source>
        <dbReference type="PROSITE" id="PS50222"/>
    </source>
</evidence>
<dbReference type="PROSITE" id="PS50222">
    <property type="entry name" value="EF_HAND_2"/>
    <property type="match status" value="4"/>
</dbReference>
<feature type="compositionally biased region" description="Pro residues" evidence="2">
    <location>
        <begin position="250"/>
        <end position="261"/>
    </location>
</feature>
<dbReference type="PROSITE" id="PS00018">
    <property type="entry name" value="EF_HAND_1"/>
    <property type="match status" value="2"/>
</dbReference>
<dbReference type="GO" id="GO:0005509">
    <property type="term" value="F:calcium ion binding"/>
    <property type="evidence" value="ECO:0007669"/>
    <property type="project" value="InterPro"/>
</dbReference>
<dbReference type="InterPro" id="IPR002048">
    <property type="entry name" value="EF_hand_dom"/>
</dbReference>
<feature type="compositionally biased region" description="Low complexity" evidence="2">
    <location>
        <begin position="23"/>
        <end position="41"/>
    </location>
</feature>
<feature type="region of interest" description="Disordered" evidence="2">
    <location>
        <begin position="889"/>
        <end position="921"/>
    </location>
</feature>
<gene>
    <name evidence="4" type="ORF">Vafri_4974</name>
</gene>
<feature type="compositionally biased region" description="Basic and acidic residues" evidence="2">
    <location>
        <begin position="1510"/>
        <end position="1524"/>
    </location>
</feature>
<evidence type="ECO:0000313" key="5">
    <source>
        <dbReference type="Proteomes" id="UP000747399"/>
    </source>
</evidence>
<feature type="region of interest" description="Disordered" evidence="2">
    <location>
        <begin position="215"/>
        <end position="261"/>
    </location>
</feature>
<feature type="compositionally biased region" description="Basic and acidic residues" evidence="2">
    <location>
        <begin position="1287"/>
        <end position="1322"/>
    </location>
</feature>
<protein>
    <recommendedName>
        <fullName evidence="3">EF-hand domain-containing protein</fullName>
    </recommendedName>
</protein>
<comment type="caution">
    <text evidence="4">The sequence shown here is derived from an EMBL/GenBank/DDBJ whole genome shotgun (WGS) entry which is preliminary data.</text>
</comment>
<feature type="compositionally biased region" description="Basic and acidic residues" evidence="2">
    <location>
        <begin position="2074"/>
        <end position="2085"/>
    </location>
</feature>
<feature type="domain" description="EF-hand" evidence="3">
    <location>
        <begin position="645"/>
        <end position="680"/>
    </location>
</feature>
<feature type="compositionally biased region" description="Pro residues" evidence="2">
    <location>
        <begin position="2234"/>
        <end position="2244"/>
    </location>
</feature>
<accession>A0A8J4EWI9</accession>
<dbReference type="PANTHER" id="PTHR24216">
    <property type="entry name" value="PAXILLIN-RELATED"/>
    <property type="match status" value="1"/>
</dbReference>
<feature type="compositionally biased region" description="Polar residues" evidence="2">
    <location>
        <begin position="2137"/>
        <end position="2152"/>
    </location>
</feature>
<feature type="compositionally biased region" description="Pro residues" evidence="2">
    <location>
        <begin position="2104"/>
        <end position="2113"/>
    </location>
</feature>
<feature type="compositionally biased region" description="Basic and acidic residues" evidence="2">
    <location>
        <begin position="1558"/>
        <end position="1573"/>
    </location>
</feature>
<feature type="compositionally biased region" description="Basic residues" evidence="2">
    <location>
        <begin position="1323"/>
        <end position="1335"/>
    </location>
</feature>
<evidence type="ECO:0000256" key="2">
    <source>
        <dbReference type="SAM" id="MobiDB-lite"/>
    </source>
</evidence>
<feature type="region of interest" description="Disordered" evidence="2">
    <location>
        <begin position="1"/>
        <end position="62"/>
    </location>
</feature>
<feature type="region of interest" description="Disordered" evidence="2">
    <location>
        <begin position="1970"/>
        <end position="2002"/>
    </location>
</feature>
<feature type="compositionally biased region" description="Acidic residues" evidence="2">
    <location>
        <begin position="2547"/>
        <end position="2559"/>
    </location>
</feature>
<feature type="region of interest" description="Disordered" evidence="2">
    <location>
        <begin position="149"/>
        <end position="168"/>
    </location>
</feature>
<feature type="domain" description="EF-hand" evidence="3">
    <location>
        <begin position="835"/>
        <end position="870"/>
    </location>
</feature>
<feature type="compositionally biased region" description="Basic and acidic residues" evidence="2">
    <location>
        <begin position="1257"/>
        <end position="1278"/>
    </location>
</feature>
<name>A0A8J4EWI9_9CHLO</name>
<organism evidence="4 5">
    <name type="scientific">Volvox africanus</name>
    <dbReference type="NCBI Taxonomy" id="51714"/>
    <lineage>
        <taxon>Eukaryota</taxon>
        <taxon>Viridiplantae</taxon>
        <taxon>Chlorophyta</taxon>
        <taxon>core chlorophytes</taxon>
        <taxon>Chlorophyceae</taxon>
        <taxon>CS clade</taxon>
        <taxon>Chlamydomonadales</taxon>
        <taxon>Volvocaceae</taxon>
        <taxon>Volvox</taxon>
    </lineage>
</organism>
<dbReference type="Proteomes" id="UP000747399">
    <property type="component" value="Unassembled WGS sequence"/>
</dbReference>
<feature type="domain" description="EF-hand" evidence="3">
    <location>
        <begin position="793"/>
        <end position="828"/>
    </location>
</feature>
<feature type="region of interest" description="Disordered" evidence="2">
    <location>
        <begin position="1495"/>
        <end position="1524"/>
    </location>
</feature>
<dbReference type="InterPro" id="IPR018247">
    <property type="entry name" value="EF_Hand_1_Ca_BS"/>
</dbReference>
<sequence length="2761" mass="290355">MFRRSNEHVGPGPRAPSNPPQLSGPSAASYPSLAPSPASASFQMQTHPPAMAYPEPTGLRPAERTFLHGSSTITFNPASSPTTGLIYHPVPQHSPSHATYVGGPQMVPAMTALPLGVAYPQHSAAVQSQQAPQEIPAPSQPHYQQLRPSYVQSAPQPSPLQPLQPMQPMVPLQPPSILQPQAMPAFAPQQLPLQVLTPAGQMRPSQPPLLFPTPVQPKQQRQPVIPVGQPRPLQPMQPLQPIQPLQPLQPLQPMPPPLPPPNPLLVADLAAAAATKGSSGGGAEVEPLPPPPPATAAQLLLPSASPLLREVVSEGRLYVLDTSTRLVYRDSDQAGVLERVGKWVQGAGVVFVPHLTEADFFSALRSFLSRRQLGLAELFAALDTDLDGALSAAELRALVTHVVPGAVPSDVAYLMALLDWDDDGYVSLADLLDADDLADQMALERAEGAASTWVAALQETSFILHSQRHHAHVVFRTLAADAAAAAAGDPSALFHEEPPNQGRQQQRHEPHALLEPAALLRLLRVMRPELGPGEARYLMDHLLQGPGDNRRSLPQVLHTLHLADVAYSTDQQQLKQGPEGLMEEEVKDGSQQQRDRRRQQQLPDTRMVGPIRPAALGPSRLRRRGGSPREAVPRFFYHLGYYLRSCRLTLRELVDQFDNDGDGALDPGDVRRLLADVLPGATGAQTMYIRAAVSSPTAALITLQDLTRAVEQHDAEVTAGHDDAAAAAAGFTPTSAFAAMYLQGAAAAAGTDGGMGGAAAAGAEAYLRQQQKYQHNQQQPADVLKWILELMARHKLQLATLLAQFDRDLDGVLDPNEASRLVRYAAAGRLIRQRPMDLALHRLLAEADMDHDGKLSYNDLRLALLSKQDSLAREHARQASEKVAARAATATATELLGPSEPLMAPTLRRPPPRASSGGADPGAMRPFWVAPEAAAAWPAGMAQYPGMRPPGAAVEEYDATPYSPVHPTNPQDPFTLAFAARNPAASALPPSTLAVFPAPPLPPGHSGGDGWVGPMGLRRPFVFPGDMPLCDVEPLEVQLAPVEYLGIRLWVDPVSTLAYLPLPVEPQPPAPGTSPETAPLPLDQQEHQLHLFGRLLPNGTLERVETPLSAQLFAALDYRLRTAKARLEDIWTPAVTGASPPPLPAPRSQAGTHAAAAVAVPPADVAALARFLGPLLPGLTVTQVVYLAALFDLDGDGLVFPDDVVMAFEEIGTTINTSASKLNAQAYKLLARVAGAVLGDYAESYRAFVQYSSRMQRVREERKREREERAKERKERQKREKIKKDKKKDAEKRDKEKMYTDKGKETKEKNANKKGKYKDGKKKEKKEKKGKKQKDKQRAAALPGSDDGSSAKTVSSEDGKKHHRSRSSRSSSSSSSSSSSESSTDASDVDISELEGVELTQPQLARFLSHLTNHSSSPSDVGALIVYLNLKLAAADAGAAVPAGSPAAAATAPGPNQPYGNPYGIPQPYRQLRDTEPMFDWAFLVGVLRGAETSFPVDRRHPSPPGSRRVTREREQAREKRQQQREAKALAKAAAKAAAEAEARAAKMRAAEALRAVVERETAEDEERSREGGRSSPLRVNALTLPPAPHPDRRLVDLRFHVHTDGRTFLLDVVTGLLYVASPYILAVSEAVAEAAGALLPPTVAMPHTRGGVGRTRLAGPPVLSPRLLGAGGGHVGREVEVAGPYYASGGGAAQALPPAPPPPLLLPYPDLAGKLQYPDNRLLPAQSSSGVGLVCRALERLLAEEHRASALYKVLDRDGHGLDLRGLHQLISDAASLTSAEVVFAAVLLDRRGSGRVTLADLREAAQTVHYTAAALGASPSPAPPVTLTLTRIEARALDVLHRAAQVLQREARLLWLLVTKAGAAGTGQLERATAASLLREVLQPYLPPHEIRVATAYLAMMTPDKDGNVTADEVLQLLRAVPMRLRLPYSDAVAVAGAAATTGREIIFAAGFGGPVAADGTLPLIQPSVTGGGGGGRGTVSSPYNRKLRHPTGPTDVEPELLYGPNDGAAYADVNMPYDPDWGDGPYGREADAMARMPPRRRMPNPFGQLPQPDAASQQRAQEAAGAYGLFDDTHPDLYDDPRPSPLLQDARRQKPRAPMSELPPPLPPGPSRISRRTGSSSSAAAAAAADPFSLQPQHQSVAARGSTSVSMSLQEEADLLDKLRGRPPRRLQHGGSGGGTTAGYDNSTQYGLLSDVDPPPAFEGVTRTEVRGGSGGSGAGERYGRDDLSPVPTPPLPPLPAGLPEMPFVGPSPRLPDMSPRLPERPVGPSRRMTQAGAGGGPVYDSSEALAERPSALRTSPAVGGGAPAQVLSFLDGDDSSSGVGGSSIDDVSGSGSGAGGSRRRRAAPVAGSLHDASAVAATGFDPYGIHDDDLVNAGSVPSSRPMTAATLARNSTADMPRLASPALESLLGPGRFGGAQIGTEASAGDAAVGEDDDGAYDPYSSITQAPGKLVRRLSGRLDPALSDAGAVTSASGPALFTSFGDAFRDGAARAGSGSAGRGSDDGILGGTPSSSLLPPPSFRTTQVGTPASARSRLAKTTTAEEDYDEYDDPYAEDNSAVGADLSALMSSPQGDGGGGNGGNSPGEGGGIAGGGSGMFNTSIRSQTATSPLGMSIRSGGAADRYSSPGRRTLTGGGGGGGGDGGGTGTGNSSSGSSNATRESAGSGGGDVGQGSDTYGLDVEGEDDKDKMSRDGGTGGSDAPARKGTRGRGGAGSQGDDNDTASWGMLQYSEADLAQGNEEGDFGIVGQNDDGDEF</sequence>
<feature type="region of interest" description="Disordered" evidence="2">
    <location>
        <begin position="2374"/>
        <end position="2450"/>
    </location>
</feature>
<proteinExistence type="predicted"/>
<reference evidence="4" key="1">
    <citation type="journal article" date="2021" name="Proc. Natl. Acad. Sci. U.S.A.">
        <title>Three genomes in the algal genus Volvox reveal the fate of a haploid sex-determining region after a transition to homothallism.</title>
        <authorList>
            <person name="Yamamoto K."/>
            <person name="Hamaji T."/>
            <person name="Kawai-Toyooka H."/>
            <person name="Matsuzaki R."/>
            <person name="Takahashi F."/>
            <person name="Nishimura Y."/>
            <person name="Kawachi M."/>
            <person name="Noguchi H."/>
            <person name="Minakuchi Y."/>
            <person name="Umen J.G."/>
            <person name="Toyoda A."/>
            <person name="Nozaki H."/>
        </authorList>
    </citation>
    <scope>NUCLEOTIDE SEQUENCE</scope>
    <source>
        <strain evidence="4">NIES-3780</strain>
    </source>
</reference>
<feature type="compositionally biased region" description="Gly residues" evidence="2">
    <location>
        <begin position="2215"/>
        <end position="2224"/>
    </location>
</feature>
<feature type="region of interest" description="Disordered" evidence="2">
    <location>
        <begin position="2040"/>
        <end position="2152"/>
    </location>
</feature>
<feature type="compositionally biased region" description="Low complexity" evidence="2">
    <location>
        <begin position="1368"/>
        <end position="1383"/>
    </location>
</feature>
<feature type="compositionally biased region" description="Gly residues" evidence="2">
    <location>
        <begin position="2638"/>
        <end position="2653"/>
    </location>
</feature>
<dbReference type="InterPro" id="IPR011992">
    <property type="entry name" value="EF-hand-dom_pair"/>
</dbReference>
<dbReference type="Pfam" id="PF13202">
    <property type="entry name" value="EF-hand_5"/>
    <property type="match status" value="1"/>
</dbReference>
<feature type="region of interest" description="Disordered" evidence="2">
    <location>
        <begin position="582"/>
        <end position="627"/>
    </location>
</feature>
<feature type="region of interest" description="Disordered" evidence="2">
    <location>
        <begin position="2494"/>
        <end position="2761"/>
    </location>
</feature>